<dbReference type="OrthoDB" id="47923at2759"/>
<name>A0A6P5EM11_ANACO</name>
<dbReference type="AlphaFoldDB" id="A0A6P5EM11"/>
<dbReference type="RefSeq" id="XP_020082390.1">
    <property type="nucleotide sequence ID" value="XM_020226801.1"/>
</dbReference>
<evidence type="ECO:0000313" key="2">
    <source>
        <dbReference type="RefSeq" id="XP_020082390.1"/>
    </source>
</evidence>
<evidence type="ECO:0000313" key="1">
    <source>
        <dbReference type="Proteomes" id="UP000515123"/>
    </source>
</evidence>
<dbReference type="PANTHER" id="PTHR31923">
    <property type="entry name" value="BSD DOMAIN-CONTAINING PROTEIN"/>
    <property type="match status" value="1"/>
</dbReference>
<keyword evidence="1" id="KW-1185">Reference proteome</keyword>
<protein>
    <submittedName>
        <fullName evidence="2">Uncharacterized protein LOC109705987</fullName>
    </submittedName>
</protein>
<accession>A0A6P5EM11</accession>
<gene>
    <name evidence="2" type="primary">LOC109705987</name>
</gene>
<reference evidence="2" key="2">
    <citation type="submission" date="2025-08" db="UniProtKB">
        <authorList>
            <consortium name="RefSeq"/>
        </authorList>
    </citation>
    <scope>IDENTIFICATION</scope>
    <source>
        <tissue evidence="2">Leaf</tissue>
    </source>
</reference>
<reference evidence="1" key="1">
    <citation type="journal article" date="2015" name="Nat. Genet.">
        <title>The pineapple genome and the evolution of CAM photosynthesis.</title>
        <authorList>
            <person name="Ming R."/>
            <person name="VanBuren R."/>
            <person name="Wai C.M."/>
            <person name="Tang H."/>
            <person name="Schatz M.C."/>
            <person name="Bowers J.E."/>
            <person name="Lyons E."/>
            <person name="Wang M.L."/>
            <person name="Chen J."/>
            <person name="Biggers E."/>
            <person name="Zhang J."/>
            <person name="Huang L."/>
            <person name="Zhang L."/>
            <person name="Miao W."/>
            <person name="Zhang J."/>
            <person name="Ye Z."/>
            <person name="Miao C."/>
            <person name="Lin Z."/>
            <person name="Wang H."/>
            <person name="Zhou H."/>
            <person name="Yim W.C."/>
            <person name="Priest H.D."/>
            <person name="Zheng C."/>
            <person name="Woodhouse M."/>
            <person name="Edger P.P."/>
            <person name="Guyot R."/>
            <person name="Guo H.B."/>
            <person name="Guo H."/>
            <person name="Zheng G."/>
            <person name="Singh R."/>
            <person name="Sharma A."/>
            <person name="Min X."/>
            <person name="Zheng Y."/>
            <person name="Lee H."/>
            <person name="Gurtowski J."/>
            <person name="Sedlazeck F.J."/>
            <person name="Harkess A."/>
            <person name="McKain M.R."/>
            <person name="Liao Z."/>
            <person name="Fang J."/>
            <person name="Liu J."/>
            <person name="Zhang X."/>
            <person name="Zhang Q."/>
            <person name="Hu W."/>
            <person name="Qin Y."/>
            <person name="Wang K."/>
            <person name="Chen L.Y."/>
            <person name="Shirley N."/>
            <person name="Lin Y.R."/>
            <person name="Liu L.Y."/>
            <person name="Hernandez A.G."/>
            <person name="Wright C.L."/>
            <person name="Bulone V."/>
            <person name="Tuskan G.A."/>
            <person name="Heath K."/>
            <person name="Zee F."/>
            <person name="Moore P.H."/>
            <person name="Sunkar R."/>
            <person name="Leebens-Mack J.H."/>
            <person name="Mockler T."/>
            <person name="Bennetzen J.L."/>
            <person name="Freeling M."/>
            <person name="Sankoff D."/>
            <person name="Paterson A.H."/>
            <person name="Zhu X."/>
            <person name="Yang X."/>
            <person name="Smith J.A."/>
            <person name="Cushman J.C."/>
            <person name="Paull R.E."/>
            <person name="Yu Q."/>
        </authorList>
    </citation>
    <scope>NUCLEOTIDE SEQUENCE [LARGE SCALE GENOMIC DNA]</scope>
    <source>
        <strain evidence="1">cv. F153</strain>
    </source>
</reference>
<dbReference type="GeneID" id="109705987"/>
<dbReference type="PANTHER" id="PTHR31923:SF1">
    <property type="entry name" value="BSD DOMAIN-CONTAINING PROTEIN"/>
    <property type="match status" value="1"/>
</dbReference>
<dbReference type="Proteomes" id="UP000515123">
    <property type="component" value="Unplaced"/>
</dbReference>
<proteinExistence type="predicted"/>
<sequence>MGAARLSQELVSETAKKSREIAAEATKKADLLRSEALRAAGQIKTLASDIPIPLIPPIPPIPSISAGSGSGSPAADDELKQFGVTEELREFVKGITISTFRDFPMEDEPEISEVPTVSNVRQDLSEWQARHATLVLSTVKVWGFNGKNLDDSRWSLWF</sequence>
<organism evidence="1 2">
    <name type="scientific">Ananas comosus</name>
    <name type="common">Pineapple</name>
    <name type="synonym">Ananas ananas</name>
    <dbReference type="NCBI Taxonomy" id="4615"/>
    <lineage>
        <taxon>Eukaryota</taxon>
        <taxon>Viridiplantae</taxon>
        <taxon>Streptophyta</taxon>
        <taxon>Embryophyta</taxon>
        <taxon>Tracheophyta</taxon>
        <taxon>Spermatophyta</taxon>
        <taxon>Magnoliopsida</taxon>
        <taxon>Liliopsida</taxon>
        <taxon>Poales</taxon>
        <taxon>Bromeliaceae</taxon>
        <taxon>Bromelioideae</taxon>
        <taxon>Ananas</taxon>
    </lineage>
</organism>